<gene>
    <name evidence="1" type="ORF">BWGOE11_34220</name>
</gene>
<organism evidence="1 2">
    <name type="scientific">Bacillus mycoides</name>
    <dbReference type="NCBI Taxonomy" id="1405"/>
    <lineage>
        <taxon>Bacteria</taxon>
        <taxon>Bacillati</taxon>
        <taxon>Bacillota</taxon>
        <taxon>Bacilli</taxon>
        <taxon>Bacillales</taxon>
        <taxon>Bacillaceae</taxon>
        <taxon>Bacillus</taxon>
        <taxon>Bacillus cereus group</taxon>
    </lineage>
</organism>
<dbReference type="RefSeq" id="WP_070147108.1">
    <property type="nucleotide sequence ID" value="NZ_LXLX01000042.1"/>
</dbReference>
<reference evidence="1 2" key="1">
    <citation type="submission" date="2016-05" db="EMBL/GenBank/DDBJ databases">
        <title>Bacillus thuringiensis and Bacillus weihenstephanensis as novel biocontrol agents of wilt causing Verticillium species.</title>
        <authorList>
            <person name="Hollensteiner J."/>
            <person name="Wemheuer F."/>
            <person name="Harting R."/>
            <person name="Kolarzyk A."/>
            <person name="Diaz-Valerio S."/>
            <person name="Poehlein A."/>
            <person name="Brzuszkiewicz E."/>
            <person name="Nesemann K."/>
            <person name="Braus-Stromeyer S."/>
            <person name="Braus G."/>
            <person name="Daniel R."/>
            <person name="Liesegang H."/>
        </authorList>
    </citation>
    <scope>NUCLEOTIDE SEQUENCE [LARGE SCALE GENOMIC DNA]</scope>
    <source>
        <strain evidence="1 2">GOE11</strain>
    </source>
</reference>
<protein>
    <submittedName>
        <fullName evidence="1">Uncharacterized protein</fullName>
    </submittedName>
</protein>
<sequence>MKYLCICVIDESLALAGDSFQMNCTSFSPLGRIARNSCGSDAGGEAHDTINPMEVIKIKLKQTELRQKHNVTFSDIKFKLRSNAVKEYKKDENEYLQSLGYERVYETNIIELIAYDKEVENYMRNNRLLTNEFKKEHLNYAIDKAQDRNEAFFNKPVKGKNNKKLVELLGGKEKKRVVEETEYDKVFGTDLLEYDSITQLKFSNLYAKEFGESLRLLQEFQVVDN</sequence>
<dbReference type="AlphaFoldDB" id="A0A1E8BL43"/>
<accession>A0A1E8BL43</accession>
<evidence type="ECO:0000313" key="1">
    <source>
        <dbReference type="EMBL" id="OFD90558.1"/>
    </source>
</evidence>
<dbReference type="EMBL" id="LXLX01000042">
    <property type="protein sequence ID" value="OFD90558.1"/>
    <property type="molecule type" value="Genomic_DNA"/>
</dbReference>
<name>A0A1E8BL43_BACMY</name>
<proteinExistence type="predicted"/>
<dbReference type="Proteomes" id="UP000175835">
    <property type="component" value="Unassembled WGS sequence"/>
</dbReference>
<comment type="caution">
    <text evidence="1">The sequence shown here is derived from an EMBL/GenBank/DDBJ whole genome shotgun (WGS) entry which is preliminary data.</text>
</comment>
<evidence type="ECO:0000313" key="2">
    <source>
        <dbReference type="Proteomes" id="UP000175835"/>
    </source>
</evidence>